<dbReference type="Gene3D" id="3.20.20.100">
    <property type="entry name" value="NADP-dependent oxidoreductase domain"/>
    <property type="match status" value="1"/>
</dbReference>
<dbReference type="GO" id="GO:0005829">
    <property type="term" value="C:cytosol"/>
    <property type="evidence" value="ECO:0007669"/>
    <property type="project" value="TreeGrafter"/>
</dbReference>
<reference evidence="3" key="1">
    <citation type="submission" date="2019-05" db="EMBL/GenBank/DDBJ databases">
        <title>Complete genome sequencing of Absiella argi strain JCM 30884.</title>
        <authorList>
            <person name="Sakamoto M."/>
            <person name="Murakami T."/>
            <person name="Mori H."/>
        </authorList>
    </citation>
    <scope>NUCLEOTIDE SEQUENCE [LARGE SCALE GENOMIC DNA]</scope>
    <source>
        <strain evidence="3">JCM 30884</strain>
    </source>
</reference>
<gene>
    <name evidence="2" type="ORF">Aargi30884_00590</name>
</gene>
<dbReference type="InterPro" id="IPR050523">
    <property type="entry name" value="AKR_Detox_Biosynth"/>
</dbReference>
<organism evidence="2 3">
    <name type="scientific">Amedibacterium intestinale</name>
    <dbReference type="NCBI Taxonomy" id="2583452"/>
    <lineage>
        <taxon>Bacteria</taxon>
        <taxon>Bacillati</taxon>
        <taxon>Bacillota</taxon>
        <taxon>Erysipelotrichia</taxon>
        <taxon>Erysipelotrichales</taxon>
        <taxon>Erysipelotrichaceae</taxon>
        <taxon>Amedibacterium</taxon>
    </lineage>
</organism>
<accession>A0A6N4TDD0</accession>
<dbReference type="InterPro" id="IPR023210">
    <property type="entry name" value="NADP_OxRdtase_dom"/>
</dbReference>
<evidence type="ECO:0000259" key="1">
    <source>
        <dbReference type="Pfam" id="PF00248"/>
    </source>
</evidence>
<dbReference type="InterPro" id="IPR020471">
    <property type="entry name" value="AKR"/>
</dbReference>
<dbReference type="SUPFAM" id="SSF51430">
    <property type="entry name" value="NAD(P)-linked oxidoreductase"/>
    <property type="match status" value="1"/>
</dbReference>
<keyword evidence="3" id="KW-1185">Reference proteome</keyword>
<dbReference type="PANTHER" id="PTHR43364">
    <property type="entry name" value="NADH-SPECIFIC METHYLGLYOXAL REDUCTASE-RELATED"/>
    <property type="match status" value="1"/>
</dbReference>
<feature type="domain" description="NADP-dependent oxidoreductase" evidence="1">
    <location>
        <begin position="15"/>
        <end position="293"/>
    </location>
</feature>
<dbReference type="RefSeq" id="WP_115714460.1">
    <property type="nucleotide sequence ID" value="NZ_AP019695.1"/>
</dbReference>
<evidence type="ECO:0000313" key="3">
    <source>
        <dbReference type="Proteomes" id="UP000464754"/>
    </source>
</evidence>
<dbReference type="AlphaFoldDB" id="A0A6N4TDD0"/>
<dbReference type="Proteomes" id="UP000464754">
    <property type="component" value="Chromosome"/>
</dbReference>
<dbReference type="InterPro" id="IPR036812">
    <property type="entry name" value="NAD(P)_OxRdtase_dom_sf"/>
</dbReference>
<sequence length="305" mass="34856">MLYKQIEGTDLTVSRIALGCMRIADMQVDALETLVDKALSLGINFFDHADIYGGGKSEELFGEVLKKRPELREKMIIQTKCGICKGYYDFSKEHILESVENSLERLQCGYIDVLLLHRPDALMDPKEVAEAFHELQASGKVRYFGVSNMNAYQIERLQKYFKGKLLFNQLQFNVVHSGMIDSGFHVNMKDQEAIDRDGMLLDYCQLHDITIQPWSIVQASWEEGCFLDHPNYVSLNQKLEELSKTYGISKAAVSVAWILRHPAQMQPIAGTTSIKHLEDLCTACDVEMRREDWYALYLSTEKVLP</sequence>
<dbReference type="PRINTS" id="PR00069">
    <property type="entry name" value="ALDKETRDTASE"/>
</dbReference>
<name>A0A6N4TDD0_9FIRM</name>
<dbReference type="GO" id="GO:0016491">
    <property type="term" value="F:oxidoreductase activity"/>
    <property type="evidence" value="ECO:0007669"/>
    <property type="project" value="InterPro"/>
</dbReference>
<dbReference type="KEGG" id="aarg:Aargi30884_00590"/>
<dbReference type="EMBL" id="AP019695">
    <property type="protein sequence ID" value="BBK21156.1"/>
    <property type="molecule type" value="Genomic_DNA"/>
</dbReference>
<evidence type="ECO:0000313" key="2">
    <source>
        <dbReference type="EMBL" id="BBK21156.1"/>
    </source>
</evidence>
<dbReference type="CDD" id="cd19092">
    <property type="entry name" value="AKR_BsYcsN_EcYdhF-like"/>
    <property type="match status" value="1"/>
</dbReference>
<dbReference type="Pfam" id="PF00248">
    <property type="entry name" value="Aldo_ket_red"/>
    <property type="match status" value="1"/>
</dbReference>
<protein>
    <submittedName>
        <fullName evidence="2">Aldo/keto reductase</fullName>
    </submittedName>
</protein>
<proteinExistence type="predicted"/>
<dbReference type="PANTHER" id="PTHR43364:SF1">
    <property type="entry name" value="OXIDOREDUCTASE YDHF"/>
    <property type="match status" value="1"/>
</dbReference>